<dbReference type="PANTHER" id="PTHR11686:SF9">
    <property type="entry name" value="RE13973P"/>
    <property type="match status" value="1"/>
</dbReference>
<comment type="caution">
    <text evidence="2">The sequence shown here is derived from an EMBL/GenBank/DDBJ whole genome shotgun (WGS) entry which is preliminary data.</text>
</comment>
<dbReference type="GO" id="GO:0016787">
    <property type="term" value="F:hydrolase activity"/>
    <property type="evidence" value="ECO:0007669"/>
    <property type="project" value="UniProtKB-KW"/>
</dbReference>
<keyword evidence="1 2" id="KW-0378">Hydrolase</keyword>
<evidence type="ECO:0000256" key="1">
    <source>
        <dbReference type="RuleBase" id="RU368068"/>
    </source>
</evidence>
<dbReference type="PRINTS" id="PR01210">
    <property type="entry name" value="GGTRANSPTASE"/>
</dbReference>
<evidence type="ECO:0000313" key="3">
    <source>
        <dbReference type="Proteomes" id="UP001516464"/>
    </source>
</evidence>
<gene>
    <name evidence="2" type="primary">ggt2</name>
    <name evidence="2" type="ORF">TCON_1585</name>
</gene>
<dbReference type="EC" id="3.4.19.13" evidence="1"/>
<dbReference type="Proteomes" id="UP001516464">
    <property type="component" value="Unassembled WGS sequence"/>
</dbReference>
<comment type="pathway">
    <text evidence="1">Sulfur metabolism; glutathione metabolism.</text>
</comment>
<name>A0ABQ7HYD8_9MICR</name>
<comment type="catalytic activity">
    <reaction evidence="1">
        <text>an S-substituted glutathione + H2O = an S-substituted L-cysteinylglycine + L-glutamate</text>
        <dbReference type="Rhea" id="RHEA:59468"/>
        <dbReference type="ChEBI" id="CHEBI:15377"/>
        <dbReference type="ChEBI" id="CHEBI:29985"/>
        <dbReference type="ChEBI" id="CHEBI:90779"/>
        <dbReference type="ChEBI" id="CHEBI:143103"/>
        <dbReference type="EC" id="3.4.19.13"/>
    </reaction>
</comment>
<sequence length="633" mass="70808">MKLQITHILLKLPILIRSISCPFPKSYINIGFQKSDSTSESSNHFPSELMELGTKLHRRAVTAIENKIEAHLGPVCSGGRIQLSRGDNNGESCYANGAVSTEVPLCSSLGVDILRKGGNAMDAAVASSICVGIINSFSSGIGGGGFLLLRKPASKNNREIVDSIDFREISPGMISKSQFSKGSDKTKRGGMSVGVPGEIRGLLYAHRKYGKLPWKQLFKENIKIAKKFKVSKQLAKRLKKLEIHILNDRGLREIYTRNGQLVKEGDYISRSNYAETLKKIAEDPESFYRGDIAEKIVSSIQENGGVLTLEDLQNYKPVWRKPLKGKYRDYTLYTTNLPSSGLFIIEAMNILERYDLKELEKVGRENGTFPHYHLLVEIYKFIAARRGEFADPDFIPNWKSLVAQITSKKYAEKIVEKIDFNHSLSDIEYGFKMPFTEDHGTTHLNVIDENEMSVLITSTVNLEFGSKFMDPKTGIIFNDEMDDFYVPEVQNAFDLGAMPSNILEPRKRPFSSASPVLLVKFNEILAVGAAGGTRIPTSIIAVMFHLILGKSLEEAIMESRIHHQLIPAFTYVENNFPHDIRNYLKRLGHKVEVSTQNSIFTSVQGIHLIKTKNGDKIIQAFSDSRKGGKSDGY</sequence>
<keyword evidence="1" id="KW-0012">Acyltransferase</keyword>
<reference evidence="2 3" key="1">
    <citation type="submission" date="2019-01" db="EMBL/GenBank/DDBJ databases">
        <title>Genomes sequencing and comparative genomics of infectious freshwater microsporidia, Cucumispora dikerogammari and Thelohania contejeani.</title>
        <authorList>
            <person name="Cormier A."/>
            <person name="Giraud I."/>
            <person name="Wattier R."/>
            <person name="Teixeira M."/>
            <person name="Grandjean F."/>
            <person name="Rigaud T."/>
            <person name="Cordaux R."/>
        </authorList>
    </citation>
    <scope>NUCLEOTIDE SEQUENCE [LARGE SCALE GENOMIC DNA]</scope>
    <source>
        <strain evidence="2">T1</strain>
        <tissue evidence="2">Spores</tissue>
    </source>
</reference>
<dbReference type="InterPro" id="IPR043138">
    <property type="entry name" value="GGT_lsub"/>
</dbReference>
<dbReference type="InterPro" id="IPR000101">
    <property type="entry name" value="GGT_peptidase"/>
</dbReference>
<dbReference type="Gene3D" id="3.60.20.40">
    <property type="match status" value="1"/>
</dbReference>
<dbReference type="NCBIfam" id="TIGR00066">
    <property type="entry name" value="g_glut_trans"/>
    <property type="match status" value="1"/>
</dbReference>
<keyword evidence="3" id="KW-1185">Reference proteome</keyword>
<dbReference type="EC" id="2.3.2.2" evidence="1"/>
<keyword evidence="1" id="KW-0808">Transferase</keyword>
<evidence type="ECO:0000313" key="2">
    <source>
        <dbReference type="EMBL" id="KAF7683204.1"/>
    </source>
</evidence>
<dbReference type="SUPFAM" id="SSF56235">
    <property type="entry name" value="N-terminal nucleophile aminohydrolases (Ntn hydrolases)"/>
    <property type="match status" value="1"/>
</dbReference>
<dbReference type="InterPro" id="IPR043137">
    <property type="entry name" value="GGT_ssub_C"/>
</dbReference>
<proteinExistence type="predicted"/>
<protein>
    <recommendedName>
        <fullName evidence="1">Glutathione hydrolase</fullName>
        <ecNumber evidence="1">2.3.2.2</ecNumber>
        <ecNumber evidence="1">3.4.19.13</ecNumber>
    </recommendedName>
    <alternativeName>
        <fullName evidence="1">Gamma-glutamyltransferase</fullName>
    </alternativeName>
    <alternativeName>
        <fullName evidence="1">Gamma-glutamyltranspeptidase</fullName>
    </alternativeName>
</protein>
<dbReference type="Pfam" id="PF01019">
    <property type="entry name" value="G_glu_transpept"/>
    <property type="match status" value="1"/>
</dbReference>
<dbReference type="PANTHER" id="PTHR11686">
    <property type="entry name" value="GAMMA GLUTAMYL TRANSPEPTIDASE"/>
    <property type="match status" value="1"/>
</dbReference>
<organism evidence="2 3">
    <name type="scientific">Astathelohania contejeani</name>
    <dbReference type="NCBI Taxonomy" id="164912"/>
    <lineage>
        <taxon>Eukaryota</taxon>
        <taxon>Fungi</taxon>
        <taxon>Fungi incertae sedis</taxon>
        <taxon>Microsporidia</taxon>
        <taxon>Astathelohaniidae</taxon>
        <taxon>Astathelohania</taxon>
    </lineage>
</organism>
<dbReference type="EMBL" id="SBIQ01000115">
    <property type="protein sequence ID" value="KAF7683204.1"/>
    <property type="molecule type" value="Genomic_DNA"/>
</dbReference>
<dbReference type="InterPro" id="IPR029055">
    <property type="entry name" value="Ntn_hydrolases_N"/>
</dbReference>
<comment type="catalytic activity">
    <reaction evidence="1">
        <text>glutathione + H2O = L-cysteinylglycine + L-glutamate</text>
        <dbReference type="Rhea" id="RHEA:28807"/>
        <dbReference type="ChEBI" id="CHEBI:15377"/>
        <dbReference type="ChEBI" id="CHEBI:29985"/>
        <dbReference type="ChEBI" id="CHEBI:57925"/>
        <dbReference type="ChEBI" id="CHEBI:61694"/>
        <dbReference type="EC" id="3.4.19.13"/>
    </reaction>
</comment>
<accession>A0ABQ7HYD8</accession>
<dbReference type="Gene3D" id="1.10.246.130">
    <property type="match status" value="1"/>
</dbReference>
<comment type="catalytic activity">
    <reaction evidence="1">
        <text>an N-terminal (5-L-glutamyl)-[peptide] + an alpha-amino acid = 5-L-glutamyl amino acid + an N-terminal L-alpha-aminoacyl-[peptide]</text>
        <dbReference type="Rhea" id="RHEA:23904"/>
        <dbReference type="Rhea" id="RHEA-COMP:9780"/>
        <dbReference type="Rhea" id="RHEA-COMP:9795"/>
        <dbReference type="ChEBI" id="CHEBI:77644"/>
        <dbReference type="ChEBI" id="CHEBI:78597"/>
        <dbReference type="ChEBI" id="CHEBI:78599"/>
        <dbReference type="ChEBI" id="CHEBI:78608"/>
        <dbReference type="EC" id="2.3.2.2"/>
    </reaction>
</comment>
<comment type="function">
    <text evidence="1">Cleaves the gamma-glutamyl peptide bond of glutathione and glutathione conjugates.</text>
</comment>